<feature type="domain" description="LysM" evidence="3">
    <location>
        <begin position="115"/>
        <end position="158"/>
    </location>
</feature>
<keyword evidence="2" id="KW-0732">Signal</keyword>
<evidence type="ECO:0000259" key="3">
    <source>
        <dbReference type="PROSITE" id="PS51782"/>
    </source>
</evidence>
<feature type="region of interest" description="Disordered" evidence="1">
    <location>
        <begin position="86"/>
        <end position="106"/>
    </location>
</feature>
<dbReference type="EMBL" id="JBHUMA010000004">
    <property type="protein sequence ID" value="MFD2597610.1"/>
    <property type="molecule type" value="Genomic_DNA"/>
</dbReference>
<dbReference type="InterPro" id="IPR018392">
    <property type="entry name" value="LysM"/>
</dbReference>
<feature type="chain" id="PRO_5046008751" evidence="2">
    <location>
        <begin position="30"/>
        <end position="292"/>
    </location>
</feature>
<feature type="region of interest" description="Disordered" evidence="1">
    <location>
        <begin position="158"/>
        <end position="181"/>
    </location>
</feature>
<evidence type="ECO:0000256" key="1">
    <source>
        <dbReference type="SAM" id="MobiDB-lite"/>
    </source>
</evidence>
<dbReference type="Pfam" id="PF01476">
    <property type="entry name" value="LysM"/>
    <property type="match status" value="2"/>
</dbReference>
<protein>
    <submittedName>
        <fullName evidence="4">LysM peptidoglycan-binding domain-containing protein</fullName>
    </submittedName>
</protein>
<evidence type="ECO:0000256" key="2">
    <source>
        <dbReference type="SAM" id="SignalP"/>
    </source>
</evidence>
<comment type="caution">
    <text evidence="4">The sequence shown here is derived from an EMBL/GenBank/DDBJ whole genome shotgun (WGS) entry which is preliminary data.</text>
</comment>
<organism evidence="4 5">
    <name type="scientific">Sphingobacterium corticis</name>
    <dbReference type="NCBI Taxonomy" id="1812823"/>
    <lineage>
        <taxon>Bacteria</taxon>
        <taxon>Pseudomonadati</taxon>
        <taxon>Bacteroidota</taxon>
        <taxon>Sphingobacteriia</taxon>
        <taxon>Sphingobacteriales</taxon>
        <taxon>Sphingobacteriaceae</taxon>
        <taxon>Sphingobacterium</taxon>
    </lineage>
</organism>
<dbReference type="PANTHER" id="PTHR33734:SF22">
    <property type="entry name" value="MEMBRANE-BOUND LYTIC MUREIN TRANSGLYCOSYLASE D"/>
    <property type="match status" value="1"/>
</dbReference>
<dbReference type="SMART" id="SM00257">
    <property type="entry name" value="LysM"/>
    <property type="match status" value="2"/>
</dbReference>
<evidence type="ECO:0000313" key="4">
    <source>
        <dbReference type="EMBL" id="MFD2597610.1"/>
    </source>
</evidence>
<keyword evidence="5" id="KW-1185">Reference proteome</keyword>
<dbReference type="RefSeq" id="WP_380866878.1">
    <property type="nucleotide sequence ID" value="NZ_JBHUMA010000004.1"/>
</dbReference>
<dbReference type="PANTHER" id="PTHR33734">
    <property type="entry name" value="LYSM DOMAIN-CONTAINING GPI-ANCHORED PROTEIN 2"/>
    <property type="match status" value="1"/>
</dbReference>
<dbReference type="Gene3D" id="3.10.350.10">
    <property type="entry name" value="LysM domain"/>
    <property type="match status" value="2"/>
</dbReference>
<gene>
    <name evidence="4" type="ORF">ACFSQ3_01495</name>
</gene>
<reference evidence="5" key="1">
    <citation type="journal article" date="2019" name="Int. J. Syst. Evol. Microbiol.">
        <title>The Global Catalogue of Microorganisms (GCM) 10K type strain sequencing project: providing services to taxonomists for standard genome sequencing and annotation.</title>
        <authorList>
            <consortium name="The Broad Institute Genomics Platform"/>
            <consortium name="The Broad Institute Genome Sequencing Center for Infectious Disease"/>
            <person name="Wu L."/>
            <person name="Ma J."/>
        </authorList>
    </citation>
    <scope>NUCLEOTIDE SEQUENCE [LARGE SCALE GENOMIC DNA]</scope>
    <source>
        <strain evidence="5">KCTC 42248</strain>
    </source>
</reference>
<feature type="signal peptide" evidence="2">
    <location>
        <begin position="1"/>
        <end position="29"/>
    </location>
</feature>
<dbReference type="SUPFAM" id="SSF54106">
    <property type="entry name" value="LysM domain"/>
    <property type="match status" value="2"/>
</dbReference>
<sequence length="292" mass="32309">MLELVSKRAFGSLAMLVLGLLLVLSPAQAQEQQTEVVNGKTYIIHQIKSKETYYSLSRTYNIPVNDIMAANNKKGLRVGDSVRIPSNMNEDRSQLTPSANASNPAETISSDQILTEYKVGTSETLYSIAKRFKTNVNDIKRLNNLKSDSLREGQLLRIPDGALPPEPQQQQAPTVTEPEKDDIIPDVPVRDIEAKRYGVRETTEKGIGIWMNNLETRNNSNLALHKTAPIGTILKITNPISKSVTYAKVVGKFTDNKDTHDALVVISKSAAAYIGAVDKRFRIEITYGIPTE</sequence>
<dbReference type="Proteomes" id="UP001597393">
    <property type="component" value="Unassembled WGS sequence"/>
</dbReference>
<accession>A0ABW5NFE9</accession>
<proteinExistence type="predicted"/>
<evidence type="ECO:0000313" key="5">
    <source>
        <dbReference type="Proteomes" id="UP001597393"/>
    </source>
</evidence>
<name>A0ABW5NFE9_9SPHI</name>
<dbReference type="PROSITE" id="PS51782">
    <property type="entry name" value="LYSM"/>
    <property type="match status" value="1"/>
</dbReference>
<dbReference type="CDD" id="cd00118">
    <property type="entry name" value="LysM"/>
    <property type="match status" value="2"/>
</dbReference>
<dbReference type="InterPro" id="IPR036779">
    <property type="entry name" value="LysM_dom_sf"/>
</dbReference>